<proteinExistence type="predicted"/>
<evidence type="ECO:0000313" key="3">
    <source>
        <dbReference type="Proteomes" id="UP000014500"/>
    </source>
</evidence>
<dbReference type="AlphaFoldDB" id="T1J833"/>
<keyword evidence="1" id="KW-1133">Transmembrane helix</keyword>
<sequence length="91" mass="10765">MFCSSFGFELLLAFPTSFCCFLSLRFLYFNFTLAAAFITIFKCRGSTFSAKWTVHLTYSCWRKKSYFSRTFGFFLRHYSHYSTTKLDAFVV</sequence>
<dbReference type="HOGENOM" id="CLU_2429871_0_0_1"/>
<feature type="transmembrane region" description="Helical" evidence="1">
    <location>
        <begin position="12"/>
        <end position="41"/>
    </location>
</feature>
<organism evidence="2 3">
    <name type="scientific">Strigamia maritima</name>
    <name type="common">European centipede</name>
    <name type="synonym">Geophilus maritimus</name>
    <dbReference type="NCBI Taxonomy" id="126957"/>
    <lineage>
        <taxon>Eukaryota</taxon>
        <taxon>Metazoa</taxon>
        <taxon>Ecdysozoa</taxon>
        <taxon>Arthropoda</taxon>
        <taxon>Myriapoda</taxon>
        <taxon>Chilopoda</taxon>
        <taxon>Pleurostigmophora</taxon>
        <taxon>Geophilomorpha</taxon>
        <taxon>Linotaeniidae</taxon>
        <taxon>Strigamia</taxon>
    </lineage>
</organism>
<evidence type="ECO:0000313" key="2">
    <source>
        <dbReference type="EnsemblMetazoa" id="SMAR009854-PA"/>
    </source>
</evidence>
<dbReference type="Proteomes" id="UP000014500">
    <property type="component" value="Unassembled WGS sequence"/>
</dbReference>
<dbReference type="EMBL" id="JH431947">
    <property type="status" value="NOT_ANNOTATED_CDS"/>
    <property type="molecule type" value="Genomic_DNA"/>
</dbReference>
<protein>
    <submittedName>
        <fullName evidence="2">Uncharacterized protein</fullName>
    </submittedName>
</protein>
<reference evidence="2" key="2">
    <citation type="submission" date="2015-02" db="UniProtKB">
        <authorList>
            <consortium name="EnsemblMetazoa"/>
        </authorList>
    </citation>
    <scope>IDENTIFICATION</scope>
</reference>
<evidence type="ECO:0000256" key="1">
    <source>
        <dbReference type="SAM" id="Phobius"/>
    </source>
</evidence>
<dbReference type="EnsemblMetazoa" id="SMAR009854-RA">
    <property type="protein sequence ID" value="SMAR009854-PA"/>
    <property type="gene ID" value="SMAR009854"/>
</dbReference>
<keyword evidence="3" id="KW-1185">Reference proteome</keyword>
<keyword evidence="1" id="KW-0472">Membrane</keyword>
<keyword evidence="1" id="KW-0812">Transmembrane</keyword>
<reference evidence="3" key="1">
    <citation type="submission" date="2011-05" db="EMBL/GenBank/DDBJ databases">
        <authorList>
            <person name="Richards S.R."/>
            <person name="Qu J."/>
            <person name="Jiang H."/>
            <person name="Jhangiani S.N."/>
            <person name="Agravi P."/>
            <person name="Goodspeed R."/>
            <person name="Gross S."/>
            <person name="Mandapat C."/>
            <person name="Jackson L."/>
            <person name="Mathew T."/>
            <person name="Pu L."/>
            <person name="Thornton R."/>
            <person name="Saada N."/>
            <person name="Wilczek-Boney K.B."/>
            <person name="Lee S."/>
            <person name="Kovar C."/>
            <person name="Wu Y."/>
            <person name="Scherer S.E."/>
            <person name="Worley K.C."/>
            <person name="Muzny D.M."/>
            <person name="Gibbs R."/>
        </authorList>
    </citation>
    <scope>NUCLEOTIDE SEQUENCE</scope>
    <source>
        <strain evidence="3">Brora</strain>
    </source>
</reference>
<accession>T1J833</accession>
<name>T1J833_STRMM</name>